<feature type="transmembrane region" description="Helical" evidence="1">
    <location>
        <begin position="25"/>
        <end position="47"/>
    </location>
</feature>
<sequence>MNAQPQEQQVVTYVEKREITIRSVLNIYGVFAILGFLLGIFTTPLSLNEQLQFVYHTDYLLKGEKLISLLLFLSVSALIYFPVLNMLYKQLNKREETSV</sequence>
<keyword evidence="3" id="KW-1185">Reference proteome</keyword>
<dbReference type="Proteomes" id="UP000657931">
    <property type="component" value="Unassembled WGS sequence"/>
</dbReference>
<reference evidence="2 3" key="1">
    <citation type="submission" date="2020-08" db="EMBL/GenBank/DDBJ databases">
        <title>A Genomic Blueprint of the Chicken Gut Microbiome.</title>
        <authorList>
            <person name="Gilroy R."/>
            <person name="Ravi A."/>
            <person name="Getino M."/>
            <person name="Pursley I."/>
            <person name="Horton D.L."/>
            <person name="Alikhan N.-F."/>
            <person name="Baker D."/>
            <person name="Gharbi K."/>
            <person name="Hall N."/>
            <person name="Watson M."/>
            <person name="Adriaenssens E.M."/>
            <person name="Foster-Nyarko E."/>
            <person name="Jarju S."/>
            <person name="Secka A."/>
            <person name="Antonio M."/>
            <person name="Oren A."/>
            <person name="Chaudhuri R."/>
            <person name="La Ragione R.M."/>
            <person name="Hildebrand F."/>
            <person name="Pallen M.J."/>
        </authorList>
    </citation>
    <scope>NUCLEOTIDE SEQUENCE [LARGE SCALE GENOMIC DNA]</scope>
    <source>
        <strain evidence="2 3">Sa5YUA1</strain>
    </source>
</reference>
<dbReference type="EMBL" id="JACSQT010000010">
    <property type="protein sequence ID" value="MBD7938919.1"/>
    <property type="molecule type" value="Genomic_DNA"/>
</dbReference>
<name>A0ABR8QTR2_9BACI</name>
<evidence type="ECO:0000313" key="2">
    <source>
        <dbReference type="EMBL" id="MBD7938919.1"/>
    </source>
</evidence>
<comment type="caution">
    <text evidence="2">The sequence shown here is derived from an EMBL/GenBank/DDBJ whole genome shotgun (WGS) entry which is preliminary data.</text>
</comment>
<feature type="transmembrane region" description="Helical" evidence="1">
    <location>
        <begin position="67"/>
        <end position="88"/>
    </location>
</feature>
<dbReference type="RefSeq" id="WP_191816609.1">
    <property type="nucleotide sequence ID" value="NZ_JACSQT010000010.1"/>
</dbReference>
<organism evidence="2 3">
    <name type="scientific">Cytobacillus stercorigallinarum</name>
    <dbReference type="NCBI Taxonomy" id="2762240"/>
    <lineage>
        <taxon>Bacteria</taxon>
        <taxon>Bacillati</taxon>
        <taxon>Bacillota</taxon>
        <taxon>Bacilli</taxon>
        <taxon>Bacillales</taxon>
        <taxon>Bacillaceae</taxon>
        <taxon>Cytobacillus</taxon>
    </lineage>
</organism>
<gene>
    <name evidence="2" type="ORF">H9655_17935</name>
</gene>
<accession>A0ABR8QTR2</accession>
<keyword evidence="1" id="KW-1133">Transmembrane helix</keyword>
<evidence type="ECO:0000313" key="3">
    <source>
        <dbReference type="Proteomes" id="UP000657931"/>
    </source>
</evidence>
<proteinExistence type="predicted"/>
<keyword evidence="1" id="KW-0812">Transmembrane</keyword>
<keyword evidence="1" id="KW-0472">Membrane</keyword>
<evidence type="ECO:0000256" key="1">
    <source>
        <dbReference type="SAM" id="Phobius"/>
    </source>
</evidence>
<protein>
    <submittedName>
        <fullName evidence="2">Uncharacterized protein</fullName>
    </submittedName>
</protein>